<protein>
    <submittedName>
        <fullName evidence="1">Uncharacterized protein</fullName>
    </submittedName>
</protein>
<dbReference type="EMBL" id="CP009788">
    <property type="protein sequence ID" value="AJE03906.1"/>
    <property type="molecule type" value="Genomic_DNA"/>
</dbReference>
<name>A0A0B5BIN6_9BACT</name>
<accession>A0A0B5BIN6</accession>
<dbReference type="OrthoDB" id="5395333at2"/>
<evidence type="ECO:0000313" key="1">
    <source>
        <dbReference type="EMBL" id="AJE03906.1"/>
    </source>
</evidence>
<dbReference type="STRING" id="345632.GPICK_11580"/>
<keyword evidence="2" id="KW-1185">Reference proteome</keyword>
<proteinExistence type="predicted"/>
<gene>
    <name evidence="1" type="ORF">GPICK_11580</name>
</gene>
<sequence length="147" mass="17471">MGIMRDVEIVWDDLLEAFDNPDSDIAYFLDRETGEIFAVPTDYDDEEFWAEINGNEERFLRIPGFDYDDERLLLYDFIRGLENEGLKGMLERAFEGKKPYGRLDEILSFYPEEFEQFMLIKEGLIADRARRWLEEHDLFGAEAEDDF</sequence>
<dbReference type="RefSeq" id="WP_039743374.1">
    <property type="nucleotide sequence ID" value="NZ_CP009788.1"/>
</dbReference>
<dbReference type="HOGENOM" id="CLU_1774757_0_0_7"/>
<organism evidence="1 2">
    <name type="scientific">Geobacter pickeringii</name>
    <dbReference type="NCBI Taxonomy" id="345632"/>
    <lineage>
        <taxon>Bacteria</taxon>
        <taxon>Pseudomonadati</taxon>
        <taxon>Thermodesulfobacteriota</taxon>
        <taxon>Desulfuromonadia</taxon>
        <taxon>Geobacterales</taxon>
        <taxon>Geobacteraceae</taxon>
        <taxon>Geobacter</taxon>
    </lineage>
</organism>
<evidence type="ECO:0000313" key="2">
    <source>
        <dbReference type="Proteomes" id="UP000057609"/>
    </source>
</evidence>
<dbReference type="Pfam" id="PF03682">
    <property type="entry name" value="UPF0158"/>
    <property type="match status" value="1"/>
</dbReference>
<dbReference type="KEGG" id="gpi:GPICK_11580"/>
<dbReference type="InterPro" id="IPR005361">
    <property type="entry name" value="UPF0158"/>
</dbReference>
<dbReference type="Proteomes" id="UP000057609">
    <property type="component" value="Chromosome"/>
</dbReference>
<reference evidence="1 2" key="1">
    <citation type="journal article" date="2015" name="Genome Announc.">
        <title>Complete Genome of Geobacter pickeringii G13T, a Metal-Reducing Isolate from Sedimentary Kaolin Deposits.</title>
        <authorList>
            <person name="Badalamenti J.P."/>
            <person name="Bond D.R."/>
        </authorList>
    </citation>
    <scope>NUCLEOTIDE SEQUENCE [LARGE SCALE GENOMIC DNA]</scope>
    <source>
        <strain evidence="1 2">G13</strain>
    </source>
</reference>
<dbReference type="AlphaFoldDB" id="A0A0B5BIN6"/>